<evidence type="ECO:0000313" key="2">
    <source>
        <dbReference type="EMBL" id="VFT90991.1"/>
    </source>
</evidence>
<dbReference type="PANTHER" id="PTHR33939">
    <property type="entry name" value="PROTEIN CBG22215"/>
    <property type="match status" value="1"/>
</dbReference>
<dbReference type="EMBL" id="VJMH01005527">
    <property type="protein sequence ID" value="KAF0694978.1"/>
    <property type="molecule type" value="Genomic_DNA"/>
</dbReference>
<evidence type="ECO:0000313" key="1">
    <source>
        <dbReference type="EMBL" id="KAF0694978.1"/>
    </source>
</evidence>
<dbReference type="EMBL" id="CAADRA010005548">
    <property type="protein sequence ID" value="VFT90991.1"/>
    <property type="molecule type" value="Genomic_DNA"/>
</dbReference>
<proteinExistence type="predicted"/>
<dbReference type="GO" id="GO:0003676">
    <property type="term" value="F:nucleic acid binding"/>
    <property type="evidence" value="ECO:0007669"/>
    <property type="project" value="InterPro"/>
</dbReference>
<keyword evidence="3" id="KW-1185">Reference proteome</keyword>
<accession>A0A485KZY6</accession>
<dbReference type="OrthoDB" id="75703at2759"/>
<dbReference type="AlphaFoldDB" id="A0A485KZY6"/>
<sequence>MTILIRWDERQAFDAVAQWFDVPDSEWGARAVSSNFLIYETVRAGGFNPRLTHASMPPRTISEKDFDPIVQFIDNQRGTVLTREERLDILRLHAYFRFKGEAYANESIISLLGRGMVAVKQVWTEYTNSTTVTEAKVAANYDSHATRIEDTRYDQQLIRDFVRERLLQRQRTVAHDVMMFLHAHNLVDFDPANKKSMSSCLRIVGFAIYLLSEKNSPMRAEYTQSMMANLNSLEPRPVVYLDESYIHQHYARDELSLYDPNDEQDLQVKAMAEGSRHDEGILAVDIFEGGSRGQKETKDYHGMFDHQYFAIWFSALLDQLDAFGVYNSLIVLDNAKYHKTLPPGTPHSGMLKAEMQSACLSIGIPFDHSDLKPALWAKLMHHVQTNVEPEIFLMAKARGH</sequence>
<name>A0A485KZY6_9STRA</name>
<dbReference type="Proteomes" id="UP000332933">
    <property type="component" value="Unassembled WGS sequence"/>
</dbReference>
<reference evidence="2 3" key="1">
    <citation type="submission" date="2019-03" db="EMBL/GenBank/DDBJ databases">
        <authorList>
            <person name="Gaulin E."/>
            <person name="Dumas B."/>
        </authorList>
    </citation>
    <scope>NUCLEOTIDE SEQUENCE [LARGE SCALE GENOMIC DNA]</scope>
    <source>
        <strain evidence="2">CBS 568.67</strain>
    </source>
</reference>
<organism evidence="2 3">
    <name type="scientific">Aphanomyces stellatus</name>
    <dbReference type="NCBI Taxonomy" id="120398"/>
    <lineage>
        <taxon>Eukaryota</taxon>
        <taxon>Sar</taxon>
        <taxon>Stramenopiles</taxon>
        <taxon>Oomycota</taxon>
        <taxon>Saprolegniomycetes</taxon>
        <taxon>Saprolegniales</taxon>
        <taxon>Verrucalvaceae</taxon>
        <taxon>Aphanomyces</taxon>
    </lineage>
</organism>
<gene>
    <name evidence="2" type="primary">Aste57867_14166</name>
    <name evidence="1" type="ORF">As57867_014115</name>
    <name evidence="2" type="ORF">ASTE57867_14166</name>
</gene>
<evidence type="ECO:0000313" key="3">
    <source>
        <dbReference type="Proteomes" id="UP000332933"/>
    </source>
</evidence>
<dbReference type="InterPro" id="IPR036397">
    <property type="entry name" value="RNaseH_sf"/>
</dbReference>
<reference evidence="1" key="2">
    <citation type="submission" date="2019-06" db="EMBL/GenBank/DDBJ databases">
        <title>Genomics analysis of Aphanomyces spp. identifies a new class of oomycete effector associated with host adaptation.</title>
        <authorList>
            <person name="Gaulin E."/>
        </authorList>
    </citation>
    <scope>NUCLEOTIDE SEQUENCE</scope>
    <source>
        <strain evidence="1">CBS 578.67</strain>
    </source>
</reference>
<dbReference type="PANTHER" id="PTHR33939:SF1">
    <property type="entry name" value="DUF4371 DOMAIN-CONTAINING PROTEIN"/>
    <property type="match status" value="1"/>
</dbReference>
<protein>
    <submittedName>
        <fullName evidence="2">Aste57867_14166 protein</fullName>
    </submittedName>
</protein>
<dbReference type="Gene3D" id="3.30.420.10">
    <property type="entry name" value="Ribonuclease H-like superfamily/Ribonuclease H"/>
    <property type="match status" value="1"/>
</dbReference>